<evidence type="ECO:0000256" key="14">
    <source>
        <dbReference type="SAM" id="MobiDB-lite"/>
    </source>
</evidence>
<dbReference type="InterPro" id="IPR003439">
    <property type="entry name" value="ABC_transporter-like_ATP-bd"/>
</dbReference>
<evidence type="ECO:0000256" key="6">
    <source>
        <dbReference type="ARBA" id="ARBA00022737"/>
    </source>
</evidence>
<feature type="domain" description="ABC transporter" evidence="16">
    <location>
        <begin position="1014"/>
        <end position="1250"/>
    </location>
</feature>
<dbReference type="InterPro" id="IPR003593">
    <property type="entry name" value="AAA+_ATPase"/>
</dbReference>
<dbReference type="Proteomes" id="UP000582659">
    <property type="component" value="Unassembled WGS sequence"/>
</dbReference>
<dbReference type="GO" id="GO:0005743">
    <property type="term" value="C:mitochondrial inner membrane"/>
    <property type="evidence" value="ECO:0007669"/>
    <property type="project" value="TreeGrafter"/>
</dbReference>
<dbReference type="InterPro" id="IPR027417">
    <property type="entry name" value="P-loop_NTPase"/>
</dbReference>
<feature type="region of interest" description="Disordered" evidence="14">
    <location>
        <begin position="1355"/>
        <end position="1374"/>
    </location>
</feature>
<evidence type="ECO:0000256" key="12">
    <source>
        <dbReference type="ARBA" id="ARBA00023180"/>
    </source>
</evidence>
<dbReference type="OrthoDB" id="6500128at2759"/>
<dbReference type="CDD" id="cd18577">
    <property type="entry name" value="ABC_6TM_Pgp_ABCB1_D1_like"/>
    <property type="match status" value="1"/>
</dbReference>
<evidence type="ECO:0000259" key="16">
    <source>
        <dbReference type="PROSITE" id="PS50893"/>
    </source>
</evidence>
<organism evidence="18 19">
    <name type="scientific">Bursaphelenchus xylophilus</name>
    <name type="common">Pinewood nematode worm</name>
    <name type="synonym">Aphelenchoides xylophilus</name>
    <dbReference type="NCBI Taxonomy" id="6326"/>
    <lineage>
        <taxon>Eukaryota</taxon>
        <taxon>Metazoa</taxon>
        <taxon>Ecdysozoa</taxon>
        <taxon>Nematoda</taxon>
        <taxon>Chromadorea</taxon>
        <taxon>Rhabditida</taxon>
        <taxon>Tylenchina</taxon>
        <taxon>Tylenchomorpha</taxon>
        <taxon>Aphelenchoidea</taxon>
        <taxon>Aphelenchoididae</taxon>
        <taxon>Bursaphelenchus</taxon>
    </lineage>
</organism>
<dbReference type="InterPro" id="IPR011527">
    <property type="entry name" value="ABC1_TM_dom"/>
</dbReference>
<evidence type="ECO:0000256" key="7">
    <source>
        <dbReference type="ARBA" id="ARBA00022741"/>
    </source>
</evidence>
<dbReference type="PROSITE" id="PS50893">
    <property type="entry name" value="ABC_TRANSPORTER_2"/>
    <property type="match status" value="2"/>
</dbReference>
<comment type="similarity">
    <text evidence="2">Belongs to the ABC transporter superfamily. ABCB family. Multidrug resistance exporter (TC 3.A.1.201) subfamily.</text>
</comment>
<feature type="compositionally biased region" description="Basic and acidic residues" evidence="14">
    <location>
        <begin position="1355"/>
        <end position="1365"/>
    </location>
</feature>
<dbReference type="FunFam" id="3.40.50.300:FF:000479">
    <property type="entry name" value="Multidrug resistance protein 1A"/>
    <property type="match status" value="1"/>
</dbReference>
<keyword evidence="11 15" id="KW-0472">Membrane</keyword>
<dbReference type="CDD" id="cd18578">
    <property type="entry name" value="ABC_6TM_Pgp_ABCB1_D2_like"/>
    <property type="match status" value="1"/>
</dbReference>
<keyword evidence="19" id="KW-1185">Reference proteome</keyword>
<evidence type="ECO:0000259" key="17">
    <source>
        <dbReference type="PROSITE" id="PS50929"/>
    </source>
</evidence>
<evidence type="ECO:0000256" key="8">
    <source>
        <dbReference type="ARBA" id="ARBA00022840"/>
    </source>
</evidence>
<dbReference type="InterPro" id="IPR039421">
    <property type="entry name" value="Type_1_exporter"/>
</dbReference>
<dbReference type="FunFam" id="3.40.50.300:FF:000916">
    <property type="entry name" value="ABC transporter B family member 9"/>
    <property type="match status" value="1"/>
</dbReference>
<dbReference type="Gene3D" id="1.20.1560.10">
    <property type="entry name" value="ABC transporter type 1, transmembrane domain"/>
    <property type="match status" value="1"/>
</dbReference>
<feature type="transmembrane region" description="Helical" evidence="15">
    <location>
        <begin position="40"/>
        <end position="59"/>
    </location>
</feature>
<keyword evidence="4" id="KW-0813">Transport</keyword>
<feature type="domain" description="ABC transmembrane type-1" evidence="17">
    <location>
        <begin position="693"/>
        <end position="980"/>
    </location>
</feature>
<keyword evidence="7" id="KW-0547">Nucleotide-binding</keyword>
<reference evidence="18" key="1">
    <citation type="submission" date="2020-09" db="EMBL/GenBank/DDBJ databases">
        <authorList>
            <person name="Kikuchi T."/>
        </authorList>
    </citation>
    <scope>NUCLEOTIDE SEQUENCE</scope>
    <source>
        <strain evidence="18">Ka4C1</strain>
    </source>
</reference>
<evidence type="ECO:0000256" key="9">
    <source>
        <dbReference type="ARBA" id="ARBA00022967"/>
    </source>
</evidence>
<dbReference type="GO" id="GO:0005524">
    <property type="term" value="F:ATP binding"/>
    <property type="evidence" value="ECO:0007669"/>
    <property type="project" value="UniProtKB-KW"/>
</dbReference>
<comment type="caution">
    <text evidence="18">The sequence shown here is derived from an EMBL/GenBank/DDBJ whole genome shotgun (WGS) entry which is preliminary data.</text>
</comment>
<dbReference type="GO" id="GO:0015421">
    <property type="term" value="F:ABC-type oligopeptide transporter activity"/>
    <property type="evidence" value="ECO:0007669"/>
    <property type="project" value="TreeGrafter"/>
</dbReference>
<evidence type="ECO:0000256" key="4">
    <source>
        <dbReference type="ARBA" id="ARBA00022448"/>
    </source>
</evidence>
<dbReference type="SUPFAM" id="SSF52540">
    <property type="entry name" value="P-loop containing nucleoside triphosphate hydrolases"/>
    <property type="match status" value="2"/>
</dbReference>
<keyword evidence="12" id="KW-0325">Glycoprotein</keyword>
<evidence type="ECO:0000256" key="1">
    <source>
        <dbReference type="ARBA" id="ARBA00004141"/>
    </source>
</evidence>
<sequence length="1412" mass="158620">MVRIKDSDDKTIPIPEIKLVEETKNANFFDIYRYSSRWDVIVICCAVILSLTQGIFYSLNPIVFKDLTNALIEGAYRWDNNIFDFDDFSKKAMNAIWKYLIFGSAVFVFGFLGMSFWNISSERQVFKIRAKFFRALMRQDRSWFDKHDAGVWTTKMSDGIDRIKDGTGDKLGLVIAFFAQFIGGMTVSFTYSWKMSLVMLGLLPLILIAVLAIGFFSKKYIKGEQGFYGSAGSVAEEVLYGIRTVMAFNGQEKEIARYSGFLDSAASVGVKKGMMIGIGTGFVIFLLFGSMGFSFWYGTKLVNDGMDPGTVFAVFWAFMVGVLSLAQMASQIPAIMAANNAVVEVFNVINREPEINSLSDQGEKDIHFKGSISFSNVEFRYPSRPEVQVLKKINFKAEKNQVVALVGSSGSGKSTVISLLQRFYDVDTGFIHLDDTPISEINVRALRNMVSVVSQEPVLFSGTIEENLKLGNPLIGEKELIEATKTANAYEFINKLENKFQTRIGDGGIQLSGGQKQRIAIARALVRHPKVLLLDEATSALDTESERIVQEALKKASNGRTTIVVAHRLSTIRNADKILVFREGEIVEEGSHETLMAMNGVYSTLVKAQEIIKLRTEDDIEKVEEFERNELQRSIRLRRSTRHMSRALSYTSTNPEKDDEIDRLKDELAESHIKPTDFKTIVLFARPEWNLLFFAISSALLRGVMFPLFSIIYGQAFKAFATSDKDERMRQAVWNCVYFCILGVVGGITIGLGSYLFGKAGESLTKRLRIALFKNIVYQDGPYFDDVKHSPGRLSGRLATDAPNIRAAIDQRLADVVASFSAIVSGIVIAFSYGPAMAPIGILTSGCLVLIQTFLSQYLKKRGHTDALLAEAPSRLASEAIDKHRTVQTLTREDYFDEEFQRLIEKPHKRALFRGVIQSLTFALHASYVFFNFAAAYRYGVFLIEKSVLDPYTVFQVIEALNCATMTMLAFATYFPEYVRARLSAAIIFKMLEDQPTISYTSPNFIPTIGFNDWKFESVGFSYPTNPKRKIIKDIRFEVPKKKTLALVGVSGCGKSTIVQLLERYYDPDSGCITVNGININEISLRYLRDHIAVVGQEPILFNYSIKENISYGMEGVPFHMIQDAARLANADDFISNLPDGYETKAGEKGNQLSGGQKQRIAIARAIIRSPSLLLLDEATSALDSANELLVQEALDRVQEGRTTIVIAHRLTTIQNADHILVIQDGQIAEQGTHNQLLHFWASELKMIGMMNVPCESPTEFYSAPKSSNPQSTCLNARKATPPKQLTWSRKSSKRISVFVKRRLSHQVDYLKDGRKLRDGELVEKETAPKMWEKLLVRTFVHKIEDEIQSPVQEKRSPFINDSKKPRSAPQCTNSTWSLVSDHKLEKTKELEADRPRSQSCGTDMQLSRKFF</sequence>
<feature type="transmembrane region" description="Helical" evidence="15">
    <location>
        <begin position="96"/>
        <end position="119"/>
    </location>
</feature>
<dbReference type="EC" id="7.6.2.2" evidence="3"/>
<dbReference type="InterPro" id="IPR017871">
    <property type="entry name" value="ABC_transporter-like_CS"/>
</dbReference>
<evidence type="ECO:0000313" key="19">
    <source>
        <dbReference type="Proteomes" id="UP000659654"/>
    </source>
</evidence>
<evidence type="ECO:0000313" key="18">
    <source>
        <dbReference type="EMBL" id="CAD5216197.1"/>
    </source>
</evidence>
<feature type="transmembrane region" description="Helical" evidence="15">
    <location>
        <begin position="911"/>
        <end position="934"/>
    </location>
</feature>
<dbReference type="SMART" id="SM00382">
    <property type="entry name" value="AAA"/>
    <property type="match status" value="2"/>
</dbReference>
<keyword evidence="8" id="KW-0067">ATP-binding</keyword>
<dbReference type="GO" id="GO:0008559">
    <property type="term" value="F:ABC-type xenobiotic transporter activity"/>
    <property type="evidence" value="ECO:0007669"/>
    <property type="project" value="UniProtKB-EC"/>
</dbReference>
<dbReference type="EMBL" id="CAJFCV020000002">
    <property type="protein sequence ID" value="CAG9098977.1"/>
    <property type="molecule type" value="Genomic_DNA"/>
</dbReference>
<comment type="subcellular location">
    <subcellularLocation>
        <location evidence="1">Membrane</location>
        <topology evidence="1">Multi-pass membrane protein</topology>
    </subcellularLocation>
</comment>
<evidence type="ECO:0000256" key="5">
    <source>
        <dbReference type="ARBA" id="ARBA00022692"/>
    </source>
</evidence>
<dbReference type="Gene3D" id="3.40.50.300">
    <property type="entry name" value="P-loop containing nucleotide triphosphate hydrolases"/>
    <property type="match status" value="2"/>
</dbReference>
<protein>
    <recommendedName>
        <fullName evidence="3">ABC-type xenobiotic transporter</fullName>
        <ecNumber evidence="3">7.6.2.2</ecNumber>
    </recommendedName>
</protein>
<feature type="transmembrane region" description="Helical" evidence="15">
    <location>
        <begin position="689"/>
        <end position="712"/>
    </location>
</feature>
<accession>A0A811KLM1</accession>
<dbReference type="CDD" id="cd03249">
    <property type="entry name" value="ABC_MTABC3_MDL1_MDL2"/>
    <property type="match status" value="1"/>
</dbReference>
<name>A0A811KLM1_BURXY</name>
<feature type="transmembrane region" description="Helical" evidence="15">
    <location>
        <begin position="274"/>
        <end position="297"/>
    </location>
</feature>
<comment type="catalytic activity">
    <reaction evidence="13">
        <text>ATP + H2O + xenobioticSide 1 = ADP + phosphate + xenobioticSide 2.</text>
        <dbReference type="EC" id="7.6.2.2"/>
    </reaction>
</comment>
<proteinExistence type="inferred from homology"/>
<feature type="transmembrane region" description="Helical" evidence="15">
    <location>
        <begin position="197"/>
        <end position="216"/>
    </location>
</feature>
<feature type="transmembrane region" description="Helical" evidence="15">
    <location>
        <begin position="813"/>
        <end position="831"/>
    </location>
</feature>
<dbReference type="Proteomes" id="UP000659654">
    <property type="component" value="Unassembled WGS sequence"/>
</dbReference>
<dbReference type="PROSITE" id="PS50929">
    <property type="entry name" value="ABC_TM1F"/>
    <property type="match status" value="2"/>
</dbReference>
<dbReference type="PANTHER" id="PTHR43394">
    <property type="entry name" value="ATP-DEPENDENT PERMEASE MDL1, MITOCHONDRIAL"/>
    <property type="match status" value="1"/>
</dbReference>
<dbReference type="EMBL" id="CAJFDI010000002">
    <property type="protein sequence ID" value="CAD5216197.1"/>
    <property type="molecule type" value="Genomic_DNA"/>
</dbReference>
<evidence type="ECO:0000256" key="2">
    <source>
        <dbReference type="ARBA" id="ARBA00007577"/>
    </source>
</evidence>
<dbReference type="SMR" id="A0A811KLM1"/>
<evidence type="ECO:0000256" key="11">
    <source>
        <dbReference type="ARBA" id="ARBA00023136"/>
    </source>
</evidence>
<dbReference type="SUPFAM" id="SSF90123">
    <property type="entry name" value="ABC transporter transmembrane region"/>
    <property type="match status" value="2"/>
</dbReference>
<gene>
    <name evidence="18" type="ORF">BXYJ_LOCUS4409</name>
</gene>
<feature type="transmembrane region" description="Helical" evidence="15">
    <location>
        <begin position="837"/>
        <end position="855"/>
    </location>
</feature>
<feature type="transmembrane region" description="Helical" evidence="15">
    <location>
        <begin position="171"/>
        <end position="191"/>
    </location>
</feature>
<dbReference type="InterPro" id="IPR036640">
    <property type="entry name" value="ABC1_TM_sf"/>
</dbReference>
<dbReference type="GO" id="GO:0090374">
    <property type="term" value="P:oligopeptide export from mitochondrion"/>
    <property type="evidence" value="ECO:0007669"/>
    <property type="project" value="TreeGrafter"/>
</dbReference>
<keyword evidence="5 15" id="KW-0812">Transmembrane</keyword>
<evidence type="ECO:0000256" key="13">
    <source>
        <dbReference type="ARBA" id="ARBA00034018"/>
    </source>
</evidence>
<evidence type="ECO:0000256" key="15">
    <source>
        <dbReference type="SAM" id="Phobius"/>
    </source>
</evidence>
<dbReference type="Pfam" id="PF00664">
    <property type="entry name" value="ABC_membrane"/>
    <property type="match status" value="2"/>
</dbReference>
<feature type="transmembrane region" description="Helical" evidence="15">
    <location>
        <begin position="309"/>
        <end position="326"/>
    </location>
</feature>
<evidence type="ECO:0000256" key="3">
    <source>
        <dbReference type="ARBA" id="ARBA00012191"/>
    </source>
</evidence>
<keyword evidence="6" id="KW-0677">Repeat</keyword>
<dbReference type="PROSITE" id="PS00211">
    <property type="entry name" value="ABC_TRANSPORTER_1"/>
    <property type="match status" value="2"/>
</dbReference>
<feature type="domain" description="ABC transmembrane type-1" evidence="17">
    <location>
        <begin position="46"/>
        <end position="337"/>
    </location>
</feature>
<feature type="domain" description="ABC transporter" evidence="16">
    <location>
        <begin position="372"/>
        <end position="608"/>
    </location>
</feature>
<keyword evidence="9" id="KW-1278">Translocase</keyword>
<dbReference type="GO" id="GO:0016887">
    <property type="term" value="F:ATP hydrolysis activity"/>
    <property type="evidence" value="ECO:0007669"/>
    <property type="project" value="InterPro"/>
</dbReference>
<dbReference type="Pfam" id="PF00005">
    <property type="entry name" value="ABC_tran"/>
    <property type="match status" value="2"/>
</dbReference>
<dbReference type="PANTHER" id="PTHR43394:SF27">
    <property type="entry name" value="ATP-DEPENDENT TRANSLOCASE ABCB1-LIKE"/>
    <property type="match status" value="1"/>
</dbReference>
<feature type="transmembrane region" description="Helical" evidence="15">
    <location>
        <begin position="732"/>
        <end position="757"/>
    </location>
</feature>
<keyword evidence="10 15" id="KW-1133">Transmembrane helix</keyword>
<evidence type="ECO:0000256" key="10">
    <source>
        <dbReference type="ARBA" id="ARBA00022989"/>
    </source>
</evidence>